<dbReference type="AlphaFoldDB" id="A0A1T4Q7C8"/>
<dbReference type="InterPro" id="IPR016181">
    <property type="entry name" value="Acyl_CoA_acyltransferase"/>
</dbReference>
<dbReference type="SUPFAM" id="SSF55729">
    <property type="entry name" value="Acyl-CoA N-acyltransferases (Nat)"/>
    <property type="match status" value="1"/>
</dbReference>
<dbReference type="InterPro" id="IPR024078">
    <property type="entry name" value="LmbE-like_dom_sf"/>
</dbReference>
<dbReference type="Gene3D" id="3.40.630.30">
    <property type="match status" value="1"/>
</dbReference>
<dbReference type="Pfam" id="PF13527">
    <property type="entry name" value="Acetyltransf_9"/>
    <property type="match status" value="1"/>
</dbReference>
<dbReference type="SUPFAM" id="SSF102588">
    <property type="entry name" value="LmbE-like"/>
    <property type="match status" value="1"/>
</dbReference>
<organism evidence="1 2">
    <name type="scientific">Oceanospirillum multiglobuliferum</name>
    <dbReference type="NCBI Taxonomy" id="64969"/>
    <lineage>
        <taxon>Bacteria</taxon>
        <taxon>Pseudomonadati</taxon>
        <taxon>Pseudomonadota</taxon>
        <taxon>Gammaproteobacteria</taxon>
        <taxon>Oceanospirillales</taxon>
        <taxon>Oceanospirillaceae</taxon>
        <taxon>Oceanospirillum</taxon>
    </lineage>
</organism>
<dbReference type="PANTHER" id="PTHR12993">
    <property type="entry name" value="N-ACETYLGLUCOSAMINYL-PHOSPHATIDYLINOSITOL DE-N-ACETYLASE-RELATED"/>
    <property type="match status" value="1"/>
</dbReference>
<dbReference type="OrthoDB" id="9790023at2"/>
<dbReference type="RefSeq" id="WP_078745366.1">
    <property type="nucleotide sequence ID" value="NZ_FUXG01000011.1"/>
</dbReference>
<dbReference type="Gene3D" id="3.40.50.10320">
    <property type="entry name" value="LmbE-like"/>
    <property type="match status" value="1"/>
</dbReference>
<dbReference type="InterPro" id="IPR003737">
    <property type="entry name" value="GlcNAc_PI_deacetylase-related"/>
</dbReference>
<proteinExistence type="predicted"/>
<reference evidence="1 2" key="1">
    <citation type="submission" date="2017-01" db="EMBL/GenBank/DDBJ databases">
        <title>Genome Sequencing of a Marine Spirillum, Oceanospirillum multiglobuliferum ATCC 33336, from Japan.</title>
        <authorList>
            <person name="Carney J.G."/>
            <person name="Trachtenberg A.M."/>
            <person name="Rheaume B.A."/>
            <person name="Linnane J.D."/>
            <person name="Pitts N.L."/>
            <person name="Mykles D.L."/>
            <person name="Maclea K.S."/>
        </authorList>
    </citation>
    <scope>NUCLEOTIDE SEQUENCE [LARGE SCALE GENOMIC DNA]</scope>
    <source>
        <strain evidence="1 2">ATCC 33336</strain>
    </source>
</reference>
<dbReference type="STRING" id="64969.SAMN02745127_01765"/>
<dbReference type="PANTHER" id="PTHR12993:SF29">
    <property type="entry name" value="BLR3841 PROTEIN"/>
    <property type="match status" value="1"/>
</dbReference>
<evidence type="ECO:0000313" key="1">
    <source>
        <dbReference type="EMBL" id="OPX56589.1"/>
    </source>
</evidence>
<protein>
    <recommendedName>
        <fullName evidence="3">N-acetylglucosaminylphosphatidylinositol deacetylase</fullName>
    </recommendedName>
</protein>
<comment type="caution">
    <text evidence="1">The sequence shown here is derived from an EMBL/GenBank/DDBJ whole genome shotgun (WGS) entry which is preliminary data.</text>
</comment>
<evidence type="ECO:0008006" key="3">
    <source>
        <dbReference type="Google" id="ProtNLM"/>
    </source>
</evidence>
<accession>A0A1T4Q7C8</accession>
<dbReference type="Pfam" id="PF02585">
    <property type="entry name" value="PIG-L"/>
    <property type="match status" value="1"/>
</dbReference>
<evidence type="ECO:0000313" key="2">
    <source>
        <dbReference type="Proteomes" id="UP000191418"/>
    </source>
</evidence>
<dbReference type="GO" id="GO:0016811">
    <property type="term" value="F:hydrolase activity, acting on carbon-nitrogen (but not peptide) bonds, in linear amides"/>
    <property type="evidence" value="ECO:0007669"/>
    <property type="project" value="TreeGrafter"/>
</dbReference>
<name>A0A1T4Q7C8_9GAMM</name>
<dbReference type="EMBL" id="MTSM01000003">
    <property type="protein sequence ID" value="OPX56589.1"/>
    <property type="molecule type" value="Genomic_DNA"/>
</dbReference>
<sequence length="570" mass="63426">MNASYSLFSQPVAKPPQPLNIENIRKALVLIPHPDDESIGCGGLLALLAERGTPVHVVLVSDGSGAGGLPEGAGLVRQHELSQALNVLGASITYECLGLPDGSLSQVEGLQAKIQASIDRFQPSVLVAPWMQDMHPDHAATGYAALRAHQDRPLSQGVLFYEVWTPLTANLILNISQVWPKKQKALEQHKTALSCGDYLRATEALAAYRSLLSGNLAAQGEYAEAFYGLDWCEVCPYDSSLRQRYHVRYATAQDADALRQLFIDVFQHTPSSDWWPSKYGQETVPGTVAVNENQAIIAYYGALSRRAFWQNKTLNVAQQADVMVSSHYRFSTKRHGVFASVSRLFLQEQLGQARTYQMAFGFPTVRALHLGIRLELYQQGDELAYWQYSNQYNRLGIGWQVSVQKCAAQKNWHWVDGLKPFMAQPEGYFWLEKSGAYWQQRFAQNTEKKYSIVRLFRWGRLAGVAIVQTTAETIEIMDLALTDRHPHSAQKLIAAIINYGCKVGLSKTAAWGTRIATDELQRHAESLQCKGESIVEHAGYMALPAAGLDVPLVSQIKGHCWMLGADTDFR</sequence>
<gene>
    <name evidence="1" type="ORF">BTE48_03985</name>
</gene>
<keyword evidence="2" id="KW-1185">Reference proteome</keyword>
<dbReference type="Proteomes" id="UP000191418">
    <property type="component" value="Unassembled WGS sequence"/>
</dbReference>